<dbReference type="PANTHER" id="PTHR43798">
    <property type="entry name" value="MONOACYLGLYCEROL LIPASE"/>
    <property type="match status" value="1"/>
</dbReference>
<evidence type="ECO:0000313" key="3">
    <source>
        <dbReference type="Proteomes" id="UP000320300"/>
    </source>
</evidence>
<dbReference type="Gene3D" id="3.40.50.1820">
    <property type="entry name" value="alpha/beta hydrolase"/>
    <property type="match status" value="1"/>
</dbReference>
<dbReference type="EMBL" id="FXTN01000010">
    <property type="protein sequence ID" value="SMO91394.1"/>
    <property type="molecule type" value="Genomic_DNA"/>
</dbReference>
<dbReference type="AlphaFoldDB" id="A0A521F5H3"/>
<evidence type="ECO:0000259" key="1">
    <source>
        <dbReference type="Pfam" id="PF00561"/>
    </source>
</evidence>
<dbReference type="Pfam" id="PF00561">
    <property type="entry name" value="Abhydrolase_1"/>
    <property type="match status" value="1"/>
</dbReference>
<organism evidence="2 3">
    <name type="scientific">Pedobacter westerhofensis</name>
    <dbReference type="NCBI Taxonomy" id="425512"/>
    <lineage>
        <taxon>Bacteria</taxon>
        <taxon>Pseudomonadati</taxon>
        <taxon>Bacteroidota</taxon>
        <taxon>Sphingobacteriia</taxon>
        <taxon>Sphingobacteriales</taxon>
        <taxon>Sphingobacteriaceae</taxon>
        <taxon>Pedobacter</taxon>
    </lineage>
</organism>
<keyword evidence="3" id="KW-1185">Reference proteome</keyword>
<evidence type="ECO:0000313" key="2">
    <source>
        <dbReference type="EMBL" id="SMO91394.1"/>
    </source>
</evidence>
<dbReference type="RefSeq" id="WP_185960546.1">
    <property type="nucleotide sequence ID" value="NZ_CBCSJO010000010.1"/>
</dbReference>
<dbReference type="GO" id="GO:0016020">
    <property type="term" value="C:membrane"/>
    <property type="evidence" value="ECO:0007669"/>
    <property type="project" value="TreeGrafter"/>
</dbReference>
<dbReference type="InterPro" id="IPR050266">
    <property type="entry name" value="AB_hydrolase_sf"/>
</dbReference>
<dbReference type="InterPro" id="IPR000073">
    <property type="entry name" value="AB_hydrolase_1"/>
</dbReference>
<proteinExistence type="predicted"/>
<accession>A0A521F5H3</accession>
<feature type="domain" description="AB hydrolase-1" evidence="1">
    <location>
        <begin position="43"/>
        <end position="283"/>
    </location>
</feature>
<sequence>MLYPRAALLNHLEHKKMSGHLKKEYETVREVELSYSVQGKGSVVLLIHGWPQTQDAWRHVIPILTDHHTVITVDLPGIGNSGPSKEGYSKKELARYIHDLIVKLGYSKIAVIGHDIGGQVAYAYAKHYSSEVEAAVIIDVPIPGLTGWEQERGRWPRWHFAFHQQKDLPEILVKNNVAQYLNYFFQGLSYNKQVLNDAEVRPFIEAYSNETTLHAGFELYRAFEQDAEDNKNLLPKLKMPVLAIGGEHSRMKDAVYEQLEEAAERLIRDVAPHCGHFIPEENPDWLAKRILAFIP</sequence>
<dbReference type="GO" id="GO:0003824">
    <property type="term" value="F:catalytic activity"/>
    <property type="evidence" value="ECO:0007669"/>
    <property type="project" value="InterPro"/>
</dbReference>
<reference evidence="2 3" key="1">
    <citation type="submission" date="2017-05" db="EMBL/GenBank/DDBJ databases">
        <authorList>
            <person name="Varghese N."/>
            <person name="Submissions S."/>
        </authorList>
    </citation>
    <scope>NUCLEOTIDE SEQUENCE [LARGE SCALE GENOMIC DNA]</scope>
    <source>
        <strain evidence="2 3">DSM 19036</strain>
    </source>
</reference>
<dbReference type="InterPro" id="IPR029058">
    <property type="entry name" value="AB_hydrolase_fold"/>
</dbReference>
<gene>
    <name evidence="2" type="ORF">SAMN06265348_110170</name>
</gene>
<dbReference type="Proteomes" id="UP000320300">
    <property type="component" value="Unassembled WGS sequence"/>
</dbReference>
<dbReference type="SUPFAM" id="SSF53474">
    <property type="entry name" value="alpha/beta-Hydrolases"/>
    <property type="match status" value="1"/>
</dbReference>
<dbReference type="InterPro" id="IPR000639">
    <property type="entry name" value="Epox_hydrolase-like"/>
</dbReference>
<protein>
    <submittedName>
        <fullName evidence="2">Pimeloyl-ACP methyl ester carboxylesterase</fullName>
    </submittedName>
</protein>
<name>A0A521F5H3_9SPHI</name>
<dbReference type="PANTHER" id="PTHR43798:SF33">
    <property type="entry name" value="HYDROLASE, PUTATIVE (AFU_ORTHOLOGUE AFUA_2G14860)-RELATED"/>
    <property type="match status" value="1"/>
</dbReference>
<dbReference type="PRINTS" id="PR00412">
    <property type="entry name" value="EPOXHYDRLASE"/>
</dbReference>